<gene>
    <name evidence="1" type="ORF">G5S52_06350</name>
</gene>
<dbReference type="GO" id="GO:0004497">
    <property type="term" value="F:monooxygenase activity"/>
    <property type="evidence" value="ECO:0007669"/>
    <property type="project" value="UniProtKB-KW"/>
</dbReference>
<dbReference type="InterPro" id="IPR011008">
    <property type="entry name" value="Dimeric_a/b-barrel"/>
</dbReference>
<evidence type="ECO:0000313" key="1">
    <source>
        <dbReference type="EMBL" id="NGN97293.1"/>
    </source>
</evidence>
<dbReference type="AlphaFoldDB" id="A0A6M1R570"/>
<dbReference type="RefSeq" id="WP_165012291.1">
    <property type="nucleotide sequence ID" value="NZ_JAALDL010000003.1"/>
</dbReference>
<protein>
    <submittedName>
        <fullName evidence="1">Antibiotic biosynthesis monooxygenase</fullName>
    </submittedName>
</protein>
<keyword evidence="1" id="KW-0503">Monooxygenase</keyword>
<accession>A0A6M1R570</accession>
<dbReference type="EMBL" id="JAALDL010000003">
    <property type="protein sequence ID" value="NGN97293.1"/>
    <property type="molecule type" value="Genomic_DNA"/>
</dbReference>
<dbReference type="Gene3D" id="3.30.70.100">
    <property type="match status" value="1"/>
</dbReference>
<name>A0A6M1R570_9GAMM</name>
<dbReference type="SUPFAM" id="SSF54909">
    <property type="entry name" value="Dimeric alpha+beta barrel"/>
    <property type="match status" value="1"/>
</dbReference>
<dbReference type="Proteomes" id="UP000473008">
    <property type="component" value="Unassembled WGS sequence"/>
</dbReference>
<proteinExistence type="predicted"/>
<organism evidence="1 2">
    <name type="scientific">Grimontia sedimenti</name>
    <dbReference type="NCBI Taxonomy" id="2711294"/>
    <lineage>
        <taxon>Bacteria</taxon>
        <taxon>Pseudomonadati</taxon>
        <taxon>Pseudomonadota</taxon>
        <taxon>Gammaproteobacteria</taxon>
        <taxon>Vibrionales</taxon>
        <taxon>Vibrionaceae</taxon>
        <taxon>Grimontia</taxon>
    </lineage>
</organism>
<keyword evidence="2" id="KW-1185">Reference proteome</keyword>
<sequence>MSVRVTLNCQVKPDQFQTLLPFLEDNLPNVRGFKGNMQVKVLFDEKNSEMFLDEEWLTVESHQAYLNFIEQNGILEELGSFLRAPPTIKYFDKVEI</sequence>
<comment type="caution">
    <text evidence="1">The sequence shown here is derived from an EMBL/GenBank/DDBJ whole genome shotgun (WGS) entry which is preliminary data.</text>
</comment>
<reference evidence="1 2" key="1">
    <citation type="submission" date="2020-02" db="EMBL/GenBank/DDBJ databases">
        <title>The draft genome of Grimontia sedimenta sp. nov., isolated from benthic sediments near coral reefs south of Kuwait.</title>
        <authorList>
            <person name="Mahmoud H.M."/>
            <person name="Jose L."/>
            <person name="Eapen S."/>
        </authorList>
    </citation>
    <scope>NUCLEOTIDE SEQUENCE [LARGE SCALE GENOMIC DNA]</scope>
    <source>
        <strain evidence="1 2">S25</strain>
    </source>
</reference>
<evidence type="ECO:0000313" key="2">
    <source>
        <dbReference type="Proteomes" id="UP000473008"/>
    </source>
</evidence>
<keyword evidence="1" id="KW-0560">Oxidoreductase</keyword>